<dbReference type="EMBL" id="QXFX01000006">
    <property type="protein sequence ID" value="KAE9140091.1"/>
    <property type="molecule type" value="Genomic_DNA"/>
</dbReference>
<proteinExistence type="predicted"/>
<reference evidence="1 2" key="1">
    <citation type="submission" date="2018-09" db="EMBL/GenBank/DDBJ databases">
        <title>Genomic investigation of the strawberry pathogen Phytophthora fragariae indicates pathogenicity is determined by transcriptional variation in three key races.</title>
        <authorList>
            <person name="Adams T.M."/>
            <person name="Armitage A.D."/>
            <person name="Sobczyk M.K."/>
            <person name="Bates H.J."/>
            <person name="Dunwell J.M."/>
            <person name="Nellist C.F."/>
            <person name="Harrison R.J."/>
        </authorList>
    </citation>
    <scope>NUCLEOTIDE SEQUENCE [LARGE SCALE GENOMIC DNA]</scope>
    <source>
        <strain evidence="1 2">ONT-3</strain>
    </source>
</reference>
<comment type="caution">
    <text evidence="1">The sequence shown here is derived from an EMBL/GenBank/DDBJ whole genome shotgun (WGS) entry which is preliminary data.</text>
</comment>
<dbReference type="AlphaFoldDB" id="A0A6G0M372"/>
<organism evidence="1 2">
    <name type="scientific">Phytophthora fragariae</name>
    <dbReference type="NCBI Taxonomy" id="53985"/>
    <lineage>
        <taxon>Eukaryota</taxon>
        <taxon>Sar</taxon>
        <taxon>Stramenopiles</taxon>
        <taxon>Oomycota</taxon>
        <taxon>Peronosporomycetes</taxon>
        <taxon>Peronosporales</taxon>
        <taxon>Peronosporaceae</taxon>
        <taxon>Phytophthora</taxon>
    </lineage>
</organism>
<name>A0A6G0M372_9STRA</name>
<sequence length="31" mass="3690">MTTLKKRFNQRKVAAEIANLEKEAAKLKRFR</sequence>
<evidence type="ECO:0000313" key="2">
    <source>
        <dbReference type="Proteomes" id="UP000488956"/>
    </source>
</evidence>
<protein>
    <submittedName>
        <fullName evidence="1">Uncharacterized protein</fullName>
    </submittedName>
</protein>
<gene>
    <name evidence="1" type="ORF">PF010_g333</name>
</gene>
<evidence type="ECO:0000313" key="1">
    <source>
        <dbReference type="EMBL" id="KAE9140091.1"/>
    </source>
</evidence>
<accession>A0A6G0M372</accession>
<dbReference type="Proteomes" id="UP000488956">
    <property type="component" value="Unassembled WGS sequence"/>
</dbReference>